<protein>
    <submittedName>
        <fullName evidence="1">Uncharacterized protein</fullName>
    </submittedName>
</protein>
<comment type="caution">
    <text evidence="1">The sequence shown here is derived from an EMBL/GenBank/DDBJ whole genome shotgun (WGS) entry which is preliminary data.</text>
</comment>
<dbReference type="EMBL" id="LMWM01000050">
    <property type="protein sequence ID" value="KUM82868.1"/>
    <property type="molecule type" value="Genomic_DNA"/>
</dbReference>
<proteinExistence type="predicted"/>
<evidence type="ECO:0000313" key="2">
    <source>
        <dbReference type="Proteomes" id="UP000053039"/>
    </source>
</evidence>
<sequence>MDGQESVQKSPVLRQVSRTGLIRFCSPPCLAVGLRSGCGQDGMGDYGQGAVPVRADAAADLLFSEPHSFFAAWKHSSTSPRELAIRTTPANSIPTSEQARWWAMSPGSERLRRAITQR</sequence>
<organism evidence="1 2">
    <name type="scientific">Streptomyces pseudovenezuelae</name>
    <dbReference type="NCBI Taxonomy" id="67350"/>
    <lineage>
        <taxon>Bacteria</taxon>
        <taxon>Bacillati</taxon>
        <taxon>Actinomycetota</taxon>
        <taxon>Actinomycetes</taxon>
        <taxon>Kitasatosporales</taxon>
        <taxon>Streptomycetaceae</taxon>
        <taxon>Streptomyces</taxon>
        <taxon>Streptomyces aurantiacus group</taxon>
    </lineage>
</organism>
<dbReference type="Proteomes" id="UP000053039">
    <property type="component" value="Unassembled WGS sequence"/>
</dbReference>
<dbReference type="AlphaFoldDB" id="A0A124H8T9"/>
<gene>
    <name evidence="1" type="ORF">AQI94_39605</name>
</gene>
<name>A0A124H8T9_9ACTN</name>
<reference evidence="1 2" key="1">
    <citation type="submission" date="2015-10" db="EMBL/GenBank/DDBJ databases">
        <title>Draft genome sequence of Streptomyces pseudovenezuelae DSM 40212, type strain for the species Streptomyces pseudovenezuelae.</title>
        <authorList>
            <person name="Ruckert C."/>
            <person name="Winkler A."/>
            <person name="Kalinowski J."/>
            <person name="Kampfer P."/>
            <person name="Glaeser S."/>
        </authorList>
    </citation>
    <scope>NUCLEOTIDE SEQUENCE [LARGE SCALE GENOMIC DNA]</scope>
    <source>
        <strain evidence="1 2">DSM 40212</strain>
    </source>
</reference>
<evidence type="ECO:0000313" key="1">
    <source>
        <dbReference type="EMBL" id="KUM82868.1"/>
    </source>
</evidence>
<accession>A0A124H8T9</accession>